<comment type="catalytic activity">
    <reaction evidence="5">
        <text>ATP + H2O = ADP + phosphate + H(+)</text>
        <dbReference type="Rhea" id="RHEA:13065"/>
        <dbReference type="ChEBI" id="CHEBI:15377"/>
        <dbReference type="ChEBI" id="CHEBI:15378"/>
        <dbReference type="ChEBI" id="CHEBI:30616"/>
        <dbReference type="ChEBI" id="CHEBI:43474"/>
        <dbReference type="ChEBI" id="CHEBI:456216"/>
    </reaction>
</comment>
<proteinExistence type="inferred from homology"/>
<evidence type="ECO:0000256" key="3">
    <source>
        <dbReference type="ARBA" id="ARBA00022801"/>
    </source>
</evidence>
<dbReference type="Pfam" id="PF00022">
    <property type="entry name" value="Actin"/>
    <property type="match status" value="3"/>
</dbReference>
<keyword evidence="3" id="KW-0378">Hydrolase</keyword>
<evidence type="ECO:0000256" key="5">
    <source>
        <dbReference type="ARBA" id="ARBA00049360"/>
    </source>
</evidence>
<evidence type="ECO:0000256" key="2">
    <source>
        <dbReference type="ARBA" id="ARBA00022741"/>
    </source>
</evidence>
<evidence type="ECO:0000256" key="7">
    <source>
        <dbReference type="SAM" id="MobiDB-lite"/>
    </source>
</evidence>
<dbReference type="Proteomes" id="UP000693970">
    <property type="component" value="Unassembled WGS sequence"/>
</dbReference>
<organism evidence="8 9">
    <name type="scientific">Nitzschia inconspicua</name>
    <dbReference type="NCBI Taxonomy" id="303405"/>
    <lineage>
        <taxon>Eukaryota</taxon>
        <taxon>Sar</taxon>
        <taxon>Stramenopiles</taxon>
        <taxon>Ochrophyta</taxon>
        <taxon>Bacillariophyta</taxon>
        <taxon>Bacillariophyceae</taxon>
        <taxon>Bacillariophycidae</taxon>
        <taxon>Bacillariales</taxon>
        <taxon>Bacillariaceae</taxon>
        <taxon>Nitzschia</taxon>
    </lineage>
</organism>
<keyword evidence="9" id="KW-1185">Reference proteome</keyword>
<name>A0A9K3KYU1_9STRA</name>
<evidence type="ECO:0000256" key="6">
    <source>
        <dbReference type="RuleBase" id="RU000487"/>
    </source>
</evidence>
<dbReference type="GO" id="GO:0005524">
    <property type="term" value="F:ATP binding"/>
    <property type="evidence" value="ECO:0007669"/>
    <property type="project" value="UniProtKB-KW"/>
</dbReference>
<sequence length="578" mass="63788">MAFYTSNDSVNAIVADIGSYATKIGFAGEDHPRSYFRSHVAVLREEEKQDKFTNGSSSADNTKRRRRRIQTVNYDNLNYPKEGNNDGEWEGINPIDSTTGLCYDPNTDYQYNNNTDWSDLIPTFLKHGYSSALGLKATSGVPLLMMERSYNPPPIRQQMLEILMEECDVPATYFGRDATMACYACGRTTSTVIDIGYSGTTVSPVHDGFVEQKGVRRSPIGTMAMDEMAVAQLQALIKEEAKRQHKATSTAVLKPLYQVKQPKAQRKEVFRRLALLQIGKECRESGAGQAINTAASKSLLVPSMAFTLPDGQVVDVPSSTRFAVANLAVGRGPTSEDDEQSQQQQQREELYNKTKTDLEDIIKAAMQPDDEMDKKEKDNDDGDEEEDQSSRYNEATAVGISSSLRGTKRGRKVGRSKGKDKASTSSTGATEEDNHSNQPKVRFDNRILQRACVPYMETMLEQLTASPVANMVCDAAFRCDREQQAGVLGNVVLAGGGACIGPTDQSVPDSLREQIEAIIHTHTPGWRVKVLSPGMQERAIASWLGGSILGSLGTFHEMWITKAEYEEWGTAIVNRKCP</sequence>
<feature type="compositionally biased region" description="Basic and acidic residues" evidence="7">
    <location>
        <begin position="346"/>
        <end position="362"/>
    </location>
</feature>
<evidence type="ECO:0000256" key="1">
    <source>
        <dbReference type="ARBA" id="ARBA00006752"/>
    </source>
</evidence>
<feature type="region of interest" description="Disordered" evidence="7">
    <location>
        <begin position="47"/>
        <end position="67"/>
    </location>
</feature>
<reference evidence="8" key="2">
    <citation type="submission" date="2021-04" db="EMBL/GenBank/DDBJ databases">
        <authorList>
            <person name="Podell S."/>
        </authorList>
    </citation>
    <scope>NUCLEOTIDE SEQUENCE</scope>
    <source>
        <strain evidence="8">Hildebrandi</strain>
    </source>
</reference>
<dbReference type="EMBL" id="JAGRRH010000017">
    <property type="protein sequence ID" value="KAG7352057.1"/>
    <property type="molecule type" value="Genomic_DNA"/>
</dbReference>
<dbReference type="GO" id="GO:0016787">
    <property type="term" value="F:hydrolase activity"/>
    <property type="evidence" value="ECO:0007669"/>
    <property type="project" value="UniProtKB-KW"/>
</dbReference>
<dbReference type="PANTHER" id="PTHR11937">
    <property type="entry name" value="ACTIN"/>
    <property type="match status" value="1"/>
</dbReference>
<comment type="similarity">
    <text evidence="1 6">Belongs to the actin family.</text>
</comment>
<keyword evidence="2" id="KW-0547">Nucleotide-binding</keyword>
<evidence type="ECO:0000313" key="8">
    <source>
        <dbReference type="EMBL" id="KAG7352057.1"/>
    </source>
</evidence>
<feature type="region of interest" description="Disordered" evidence="7">
    <location>
        <begin position="329"/>
        <end position="442"/>
    </location>
</feature>
<comment type="caution">
    <text evidence="8">The sequence shown here is derived from an EMBL/GenBank/DDBJ whole genome shotgun (WGS) entry which is preliminary data.</text>
</comment>
<protein>
    <submittedName>
        <fullName evidence="8">Actin</fullName>
    </submittedName>
</protein>
<dbReference type="InterPro" id="IPR004000">
    <property type="entry name" value="Actin"/>
</dbReference>
<feature type="compositionally biased region" description="Basic residues" evidence="7">
    <location>
        <begin position="406"/>
        <end position="416"/>
    </location>
</feature>
<dbReference type="AlphaFoldDB" id="A0A9K3KYU1"/>
<dbReference type="PROSITE" id="PS00432">
    <property type="entry name" value="ACTINS_2"/>
    <property type="match status" value="1"/>
</dbReference>
<dbReference type="InterPro" id="IPR004001">
    <property type="entry name" value="Actin_CS"/>
</dbReference>
<reference evidence="8" key="1">
    <citation type="journal article" date="2021" name="Sci. Rep.">
        <title>Diploid genomic architecture of Nitzschia inconspicua, an elite biomass production diatom.</title>
        <authorList>
            <person name="Oliver A."/>
            <person name="Podell S."/>
            <person name="Pinowska A."/>
            <person name="Traller J.C."/>
            <person name="Smith S.R."/>
            <person name="McClure R."/>
            <person name="Beliaev A."/>
            <person name="Bohutskyi P."/>
            <person name="Hill E.A."/>
            <person name="Rabines A."/>
            <person name="Zheng H."/>
            <person name="Allen L.Z."/>
            <person name="Kuo A."/>
            <person name="Grigoriev I.V."/>
            <person name="Allen A.E."/>
            <person name="Hazlebeck D."/>
            <person name="Allen E.E."/>
        </authorList>
    </citation>
    <scope>NUCLEOTIDE SEQUENCE</scope>
    <source>
        <strain evidence="8">Hildebrandi</strain>
    </source>
</reference>
<evidence type="ECO:0000313" key="9">
    <source>
        <dbReference type="Proteomes" id="UP000693970"/>
    </source>
</evidence>
<dbReference type="OrthoDB" id="5132116at2759"/>
<dbReference type="FunFam" id="3.30.420.40:FF:000058">
    <property type="entry name" value="Putative actin-related protein 5"/>
    <property type="match status" value="1"/>
</dbReference>
<gene>
    <name evidence="8" type="ORF">IV203_008105</name>
</gene>
<accession>A0A9K3KYU1</accession>
<dbReference type="SMART" id="SM00268">
    <property type="entry name" value="ACTIN"/>
    <property type="match status" value="1"/>
</dbReference>
<keyword evidence="4" id="KW-0067">ATP-binding</keyword>
<evidence type="ECO:0000256" key="4">
    <source>
        <dbReference type="ARBA" id="ARBA00022840"/>
    </source>
</evidence>